<dbReference type="Gene3D" id="1.10.287.1060">
    <property type="entry name" value="ESAT-6-like"/>
    <property type="match status" value="1"/>
</dbReference>
<dbReference type="InterPro" id="IPR020342">
    <property type="entry name" value="Phage_T4_Gp16_DNA-pack"/>
</dbReference>
<keyword evidence="2" id="KW-1185">Reference proteome</keyword>
<dbReference type="KEGG" id="vg:65109315"/>
<organism evidence="1 2">
    <name type="scientific">Cronobacter phage Pet-CM3-4</name>
    <dbReference type="NCBI Taxonomy" id="1892569"/>
    <lineage>
        <taxon>Viruses</taxon>
        <taxon>Duplodnaviria</taxon>
        <taxon>Heunggongvirae</taxon>
        <taxon>Uroviricota</taxon>
        <taxon>Caudoviricetes</taxon>
        <taxon>Pantevenvirales</taxon>
        <taxon>Straboviridae</taxon>
        <taxon>Tevenvirinae</taxon>
        <taxon>Karamvirus</taxon>
        <taxon>Karamvirus petcm34</taxon>
    </lineage>
</organism>
<evidence type="ECO:0000313" key="2">
    <source>
        <dbReference type="Proteomes" id="UP000279601"/>
    </source>
</evidence>
<name>A0A1D3RKS4_9CAUD</name>
<reference evidence="2" key="1">
    <citation type="submission" date="2016-09" db="EMBL/GenBank/DDBJ databases">
        <authorList>
            <person name="Kajsik M."/>
        </authorList>
    </citation>
    <scope>NUCLEOTIDE SEQUENCE [LARGE SCALE GENOMIC DNA]</scope>
</reference>
<dbReference type="GeneID" id="65109315"/>
<dbReference type="Pfam" id="PF11053">
    <property type="entry name" value="DNA_Packaging"/>
    <property type="match status" value="1"/>
</dbReference>
<proteinExistence type="predicted"/>
<dbReference type="EMBL" id="LT614807">
    <property type="protein sequence ID" value="SCN45860.1"/>
    <property type="molecule type" value="Genomic_DNA"/>
</dbReference>
<dbReference type="Proteomes" id="UP000279601">
    <property type="component" value="Segment"/>
</dbReference>
<sequence length="165" mass="18452">MSEQLDITKLLDIGDLPGITGEEVLAYEPLQLVPVESHPQNRTPDLEDDYTIVRRNMHHQSQMLMDAAKIFLETAKNSDSPRHMEVFSTLIGQMTSTNKELLRLHKEMKEITNENTNTKGAGNQAVNINNATVFVGSPSDMMDEYGDAYEAQEAREEKVINGTAS</sequence>
<evidence type="ECO:0000313" key="1">
    <source>
        <dbReference type="EMBL" id="SCN45860.1"/>
    </source>
</evidence>
<dbReference type="RefSeq" id="YP_010091782.1">
    <property type="nucleotide sequence ID" value="NC_055726.1"/>
</dbReference>
<protein>
    <submittedName>
        <fullName evidence="1">Phage terminase, small subunit</fullName>
    </submittedName>
</protein>
<accession>A0A1D3RKS4</accession>